<evidence type="ECO:0000313" key="2">
    <source>
        <dbReference type="Proteomes" id="UP001057279"/>
    </source>
</evidence>
<name>A0ACB9V7I8_9CETA</name>
<organism evidence="1 2">
    <name type="scientific">Ovis ammon polii x Ovis aries</name>
    <dbReference type="NCBI Taxonomy" id="2918886"/>
    <lineage>
        <taxon>Eukaryota</taxon>
        <taxon>Metazoa</taxon>
        <taxon>Chordata</taxon>
        <taxon>Craniata</taxon>
        <taxon>Vertebrata</taxon>
        <taxon>Euteleostomi</taxon>
        <taxon>Mammalia</taxon>
        <taxon>Eutheria</taxon>
        <taxon>Laurasiatheria</taxon>
        <taxon>Artiodactyla</taxon>
        <taxon>Ruminantia</taxon>
        <taxon>Pecora</taxon>
        <taxon>Bovidae</taxon>
        <taxon>Caprinae</taxon>
        <taxon>Ovis</taxon>
    </lineage>
</organism>
<sequence length="227" mass="26246">MLFSKQKRLGKDCSRRYEKHWNSENASYDRLQKASDGGGCENNVKDCFYALCVQEINSEKHKKSIIKLGNLPYGVTEDSIKEFFRGLNISVVHLPCEPSNPETLKGFGYAEFEDLDSLHSALSFNKESLGNRIRVDVADQAPDKDRDDHSFGRDRNRDSDKTNTDWRARPAADCFDDYPPRSGDDSFGDKYRDCYHSDGYRDGYRDSYRDGPHRDMDRYGGRDRYDD</sequence>
<protein>
    <submittedName>
        <fullName evidence="1">Uncharacterized protein</fullName>
    </submittedName>
</protein>
<proteinExistence type="predicted"/>
<comment type="caution">
    <text evidence="1">The sequence shown here is derived from an EMBL/GenBank/DDBJ whole genome shotgun (WGS) entry which is preliminary data.</text>
</comment>
<reference evidence="1" key="1">
    <citation type="submission" date="2022-03" db="EMBL/GenBank/DDBJ databases">
        <title>Genomic analyses of argali, domestic sheep and their hybrids provide insights into chromosomal evolution, heterosis and genetic basis of agronomic traits.</title>
        <authorList>
            <person name="Li M."/>
        </authorList>
    </citation>
    <scope>NUCLEOTIDE SEQUENCE</scope>
    <source>
        <strain evidence="1">F1 hybrid</strain>
    </source>
</reference>
<dbReference type="EMBL" id="CM043029">
    <property type="protein sequence ID" value="KAI4585904.1"/>
    <property type="molecule type" value="Genomic_DNA"/>
</dbReference>
<evidence type="ECO:0000313" key="1">
    <source>
        <dbReference type="EMBL" id="KAI4585904.1"/>
    </source>
</evidence>
<dbReference type="Proteomes" id="UP001057279">
    <property type="component" value="Linkage Group LG04"/>
</dbReference>
<accession>A0ACB9V7I8</accession>
<keyword evidence="2" id="KW-1185">Reference proteome</keyword>
<gene>
    <name evidence="1" type="ORF">MJG53_006138</name>
</gene>